<evidence type="ECO:0000256" key="4">
    <source>
        <dbReference type="ARBA" id="ARBA00022640"/>
    </source>
</evidence>
<dbReference type="GO" id="GO:0009765">
    <property type="term" value="P:photosynthesis, light harvesting"/>
    <property type="evidence" value="ECO:0007669"/>
    <property type="project" value="InterPro"/>
</dbReference>
<evidence type="ECO:0000313" key="7">
    <source>
        <dbReference type="Proteomes" id="UP001515480"/>
    </source>
</evidence>
<proteinExistence type="predicted"/>
<name>A0AB34J0Z7_PRYPA</name>
<sequence>MALALSAIAGVSSYVAPAAMPTQLHASRTAVTMGVETELGATGPLGYWDPLGLAVKSPEKFARWRAVELKHGRIAMMATTGYFVQSALRWPGYLSVSENIKFRDLPNGILALKAIPPVGLAQIALFIGLMEIATWRYYEGPWPGSVPAGKAPGDVAGDYWVRYSDPVEKAHKLNVEINNGRAAMMGALGCLMHDHISGSWIPPGF</sequence>
<dbReference type="SUPFAM" id="SSF103511">
    <property type="entry name" value="Chlorophyll a-b binding protein"/>
    <property type="match status" value="1"/>
</dbReference>
<dbReference type="GO" id="GO:0016020">
    <property type="term" value="C:membrane"/>
    <property type="evidence" value="ECO:0007669"/>
    <property type="project" value="InterPro"/>
</dbReference>
<feature type="binding site" evidence="5">
    <location>
        <position position="73"/>
    </location>
    <ligand>
        <name>chlorophyll a</name>
        <dbReference type="ChEBI" id="CHEBI:58416"/>
        <label>1</label>
    </ligand>
</feature>
<organism evidence="6 7">
    <name type="scientific">Prymnesium parvum</name>
    <name type="common">Toxic golden alga</name>
    <dbReference type="NCBI Taxonomy" id="97485"/>
    <lineage>
        <taxon>Eukaryota</taxon>
        <taxon>Haptista</taxon>
        <taxon>Haptophyta</taxon>
        <taxon>Prymnesiophyceae</taxon>
        <taxon>Prymnesiales</taxon>
        <taxon>Prymnesiaceae</taxon>
        <taxon>Prymnesium</taxon>
    </lineage>
</organism>
<dbReference type="GO" id="GO:0016168">
    <property type="term" value="F:chlorophyll binding"/>
    <property type="evidence" value="ECO:0007669"/>
    <property type="project" value="UniProtKB-KW"/>
</dbReference>
<evidence type="ECO:0000256" key="1">
    <source>
        <dbReference type="ARBA" id="ARBA00004229"/>
    </source>
</evidence>
<accession>A0AB34J0Z7</accession>
<dbReference type="EMBL" id="JBGBPQ010000015">
    <property type="protein sequence ID" value="KAL1510215.1"/>
    <property type="molecule type" value="Genomic_DNA"/>
</dbReference>
<dbReference type="Pfam" id="PF00504">
    <property type="entry name" value="Chloroa_b-bind"/>
    <property type="match status" value="1"/>
</dbReference>
<keyword evidence="4" id="KW-0934">Plastid</keyword>
<keyword evidence="5" id="KW-0148">Chlorophyll</keyword>
<dbReference type="GO" id="GO:0009507">
    <property type="term" value="C:chloroplast"/>
    <property type="evidence" value="ECO:0007669"/>
    <property type="project" value="UniProtKB-SubCell"/>
</dbReference>
<keyword evidence="5" id="KW-0157">Chromophore</keyword>
<evidence type="ECO:0000256" key="3">
    <source>
        <dbReference type="ARBA" id="ARBA00022531"/>
    </source>
</evidence>
<feature type="binding site" evidence="5">
    <location>
        <position position="68"/>
    </location>
    <ligand>
        <name>chlorophyll a</name>
        <dbReference type="ChEBI" id="CHEBI:58416"/>
        <label>1</label>
    </ligand>
</feature>
<feature type="binding site" evidence="5">
    <location>
        <position position="85"/>
    </location>
    <ligand>
        <name>chlorophyll a</name>
        <dbReference type="ChEBI" id="CHEBI:58416"/>
        <label>1</label>
    </ligand>
</feature>
<dbReference type="PANTHER" id="PTHR21649">
    <property type="entry name" value="CHLOROPHYLL A/B BINDING PROTEIN"/>
    <property type="match status" value="1"/>
</dbReference>
<comment type="caution">
    <text evidence="6">The sequence shown here is derived from an EMBL/GenBank/DDBJ whole genome shotgun (WGS) entry which is preliminary data.</text>
</comment>
<dbReference type="Proteomes" id="UP001515480">
    <property type="component" value="Unassembled WGS sequence"/>
</dbReference>
<dbReference type="InterPro" id="IPR022796">
    <property type="entry name" value="Chloroa_b-bind"/>
</dbReference>
<dbReference type="AlphaFoldDB" id="A0AB34J0Z7"/>
<evidence type="ECO:0008006" key="8">
    <source>
        <dbReference type="Google" id="ProtNLM"/>
    </source>
</evidence>
<gene>
    <name evidence="6" type="ORF">AB1Y20_006543</name>
</gene>
<keyword evidence="2" id="KW-0150">Chloroplast</keyword>
<keyword evidence="3" id="KW-0602">Photosynthesis</keyword>
<keyword evidence="7" id="KW-1185">Reference proteome</keyword>
<dbReference type="InterPro" id="IPR001344">
    <property type="entry name" value="Chloro_AB-bd_pln"/>
</dbReference>
<comment type="subcellular location">
    <subcellularLocation>
        <location evidence="1">Plastid</location>
        <location evidence="1">Chloroplast</location>
    </subcellularLocation>
</comment>
<reference evidence="6 7" key="1">
    <citation type="journal article" date="2024" name="Science">
        <title>Giant polyketide synthase enzymes in the biosynthesis of giant marine polyether toxins.</title>
        <authorList>
            <person name="Fallon T.R."/>
            <person name="Shende V.V."/>
            <person name="Wierzbicki I.H."/>
            <person name="Pendleton A.L."/>
            <person name="Watervoot N.F."/>
            <person name="Auber R.P."/>
            <person name="Gonzalez D.J."/>
            <person name="Wisecaver J.H."/>
            <person name="Moore B.S."/>
        </authorList>
    </citation>
    <scope>NUCLEOTIDE SEQUENCE [LARGE SCALE GENOMIC DNA]</scope>
    <source>
        <strain evidence="6 7">12B1</strain>
    </source>
</reference>
<dbReference type="Gene3D" id="1.10.3460.10">
    <property type="entry name" value="Chlorophyll a/b binding protein domain"/>
    <property type="match status" value="1"/>
</dbReference>
<evidence type="ECO:0000313" key="6">
    <source>
        <dbReference type="EMBL" id="KAL1510215.1"/>
    </source>
</evidence>
<protein>
    <recommendedName>
        <fullName evidence="8">Light harvesting protein</fullName>
    </recommendedName>
</protein>
<evidence type="ECO:0000256" key="5">
    <source>
        <dbReference type="PIRSR" id="PIRSR601344-1"/>
    </source>
</evidence>
<evidence type="ECO:0000256" key="2">
    <source>
        <dbReference type="ARBA" id="ARBA00022528"/>
    </source>
</evidence>